<keyword evidence="2" id="KW-1185">Reference proteome</keyword>
<dbReference type="HOGENOM" id="CLU_1421204_0_0_1"/>
<evidence type="ECO:0000313" key="1">
    <source>
        <dbReference type="EMBL" id="EUC39323.1"/>
    </source>
</evidence>
<dbReference type="EMBL" id="KI964537">
    <property type="protein sequence ID" value="EUC39323.1"/>
    <property type="molecule type" value="Genomic_DNA"/>
</dbReference>
<proteinExistence type="predicted"/>
<dbReference type="AlphaFoldDB" id="W6YP69"/>
<dbReference type="GeneID" id="19144982"/>
<accession>W6YP69</accession>
<gene>
    <name evidence="1" type="ORF">COCCADRAFT_21400</name>
</gene>
<dbReference type="RefSeq" id="XP_007706310.1">
    <property type="nucleotide sequence ID" value="XM_007708120.1"/>
</dbReference>
<reference evidence="1 2" key="1">
    <citation type="journal article" date="2013" name="PLoS Genet.">
        <title>Comparative genome structure, secondary metabolite, and effector coding capacity across Cochliobolus pathogens.</title>
        <authorList>
            <person name="Condon B.J."/>
            <person name="Leng Y."/>
            <person name="Wu D."/>
            <person name="Bushley K.E."/>
            <person name="Ohm R.A."/>
            <person name="Otillar R."/>
            <person name="Martin J."/>
            <person name="Schackwitz W."/>
            <person name="Grimwood J."/>
            <person name="MohdZainudin N."/>
            <person name="Xue C."/>
            <person name="Wang R."/>
            <person name="Manning V.A."/>
            <person name="Dhillon B."/>
            <person name="Tu Z.J."/>
            <person name="Steffenson B.J."/>
            <person name="Salamov A."/>
            <person name="Sun H."/>
            <person name="Lowry S."/>
            <person name="LaButti K."/>
            <person name="Han J."/>
            <person name="Copeland A."/>
            <person name="Lindquist E."/>
            <person name="Barry K."/>
            <person name="Schmutz J."/>
            <person name="Baker S.E."/>
            <person name="Ciuffetti L.M."/>
            <person name="Grigoriev I.V."/>
            <person name="Zhong S."/>
            <person name="Turgeon B.G."/>
        </authorList>
    </citation>
    <scope>NUCLEOTIDE SEQUENCE [LARGE SCALE GENOMIC DNA]</scope>
    <source>
        <strain evidence="1 2">26-R-13</strain>
    </source>
</reference>
<sequence length="196" mass="20863">MLGNRTSAHAIKRSACALSWITRRVSPAGSAQPAKRVSLPCACAREPGVSKIVACAQHSRVWFAVLKQAAALVVVANTMHAADQQAVRGSGSNKLYPYHDIATPTRKRLVFPGKWSSGQHIWYSRVIAASPTQQAAVQESQASRDGRDDENVRLSDLLALALAPSGGAKAGTEASRVAALVRRSMAPVSLSRSDRP</sequence>
<protein>
    <submittedName>
        <fullName evidence="1">Uncharacterized protein</fullName>
    </submittedName>
</protein>
<name>W6YP69_COCC2</name>
<dbReference type="Proteomes" id="UP000053841">
    <property type="component" value="Unassembled WGS sequence"/>
</dbReference>
<evidence type="ECO:0000313" key="2">
    <source>
        <dbReference type="Proteomes" id="UP000053841"/>
    </source>
</evidence>
<organism evidence="1 2">
    <name type="scientific">Cochliobolus carbonum (strain 26-R-13)</name>
    <name type="common">Maize leaf spot fungus</name>
    <name type="synonym">Bipolaris zeicola</name>
    <dbReference type="NCBI Taxonomy" id="930089"/>
    <lineage>
        <taxon>Eukaryota</taxon>
        <taxon>Fungi</taxon>
        <taxon>Dikarya</taxon>
        <taxon>Ascomycota</taxon>
        <taxon>Pezizomycotina</taxon>
        <taxon>Dothideomycetes</taxon>
        <taxon>Pleosporomycetidae</taxon>
        <taxon>Pleosporales</taxon>
        <taxon>Pleosporineae</taxon>
        <taxon>Pleosporaceae</taxon>
        <taxon>Bipolaris</taxon>
    </lineage>
</organism>
<dbReference type="KEGG" id="bze:COCCADRAFT_21400"/>
<dbReference type="OrthoDB" id="10307708at2759"/>